<dbReference type="InterPro" id="IPR001406">
    <property type="entry name" value="PsdUridine_synth_TruA"/>
</dbReference>
<keyword evidence="6" id="KW-0413">Isomerase</keyword>
<evidence type="ECO:0000256" key="5">
    <source>
        <dbReference type="ARBA" id="ARBA00022694"/>
    </source>
</evidence>
<evidence type="ECO:0000256" key="4">
    <source>
        <dbReference type="ARBA" id="ARBA00022664"/>
    </source>
</evidence>
<comment type="subcellular location">
    <subcellularLocation>
        <location evidence="2">Nucleus</location>
    </subcellularLocation>
</comment>
<dbReference type="InterPro" id="IPR020095">
    <property type="entry name" value="PsdUridine_synth_TruA_C"/>
</dbReference>
<dbReference type="PANTHER" id="PTHR11142:SF4">
    <property type="entry name" value="PSEUDOURIDYLATE SYNTHASE 1 HOMOLOG"/>
    <property type="match status" value="1"/>
</dbReference>
<comment type="function">
    <text evidence="10">Pseudouridylate synthase that catalyzes pseudouridylation of tRNAs and mRNAs. Acts on positions 27/28 in the anticodon stem and also positions 34 and 36 in the anticodon of an intron containing tRNA. Also catalyzes pseudouridylation of mRNAs: mediates pseudouridylation of mRNAs with the consensus sequence 5'-UGUAG-3'. Acts as a regulator of pre-mRNA splicing by mediating pseudouridylation of pre-mRNAs at locations associated with alternatively spliced regions. Pseudouridylation of pre-mRNAs near splice sites directly regulates mRNA splicing and mRNA 3'-end processing. Involved in regulation of nuclear receptor activity through pseudouridylation of SRA1 mRNA.</text>
</comment>
<evidence type="ECO:0000256" key="9">
    <source>
        <dbReference type="ARBA" id="ARBA00052184"/>
    </source>
</evidence>
<dbReference type="FunFam" id="3.30.70.580:FF:000002">
    <property type="entry name" value="tRNA pseudouridine synthase"/>
    <property type="match status" value="1"/>
</dbReference>
<evidence type="ECO:0000313" key="21">
    <source>
        <dbReference type="Proteomes" id="UP000887540"/>
    </source>
</evidence>
<dbReference type="NCBIfam" id="TIGR00071">
    <property type="entry name" value="hisT_truA"/>
    <property type="match status" value="1"/>
</dbReference>
<dbReference type="InterPro" id="IPR020094">
    <property type="entry name" value="TruA/RsuA/RluB/E/F_N"/>
</dbReference>
<organism evidence="21 22">
    <name type="scientific">Acrobeloides nanus</name>
    <dbReference type="NCBI Taxonomy" id="290746"/>
    <lineage>
        <taxon>Eukaryota</taxon>
        <taxon>Metazoa</taxon>
        <taxon>Ecdysozoa</taxon>
        <taxon>Nematoda</taxon>
        <taxon>Chromadorea</taxon>
        <taxon>Rhabditida</taxon>
        <taxon>Tylenchina</taxon>
        <taxon>Cephalobomorpha</taxon>
        <taxon>Cephaloboidea</taxon>
        <taxon>Cephalobidae</taxon>
        <taxon>Acrobeloides</taxon>
    </lineage>
</organism>
<keyword evidence="7" id="KW-0539">Nucleus</keyword>
<dbReference type="InterPro" id="IPR020097">
    <property type="entry name" value="PsdUridine_synth_TruA_a/b_dom"/>
</dbReference>
<evidence type="ECO:0000256" key="18">
    <source>
        <dbReference type="PIRSR" id="PIRSR641708-1"/>
    </source>
</evidence>
<evidence type="ECO:0000256" key="8">
    <source>
        <dbReference type="ARBA" id="ARBA00036943"/>
    </source>
</evidence>
<protein>
    <recommendedName>
        <fullName evidence="13">Pseudouridylate synthase 1 homolog</fullName>
        <ecNumber evidence="12">5.4.99.12</ecNumber>
    </recommendedName>
    <alternativeName>
        <fullName evidence="14">tRNA pseudouridine synthase 1</fullName>
    </alternativeName>
    <alternativeName>
        <fullName evidence="17">tRNA pseudouridine(38-40) synthase</fullName>
    </alternativeName>
    <alternativeName>
        <fullName evidence="15">tRNA pseudouridylate synthase I</fullName>
    </alternativeName>
    <alternativeName>
        <fullName evidence="16">tRNA-uridine isomerase I</fullName>
    </alternativeName>
</protein>
<dbReference type="GO" id="GO:1990481">
    <property type="term" value="P:mRNA pseudouridine synthesis"/>
    <property type="evidence" value="ECO:0007669"/>
    <property type="project" value="TreeGrafter"/>
</dbReference>
<evidence type="ECO:0000256" key="10">
    <source>
        <dbReference type="ARBA" id="ARBA00053709"/>
    </source>
</evidence>
<dbReference type="Gene3D" id="3.30.70.580">
    <property type="entry name" value="Pseudouridine synthase I, catalytic domain, N-terminal subdomain"/>
    <property type="match status" value="1"/>
</dbReference>
<dbReference type="GO" id="GO:0003723">
    <property type="term" value="F:RNA binding"/>
    <property type="evidence" value="ECO:0007669"/>
    <property type="project" value="InterPro"/>
</dbReference>
<evidence type="ECO:0000256" key="6">
    <source>
        <dbReference type="ARBA" id="ARBA00023235"/>
    </source>
</evidence>
<sequence>MVKPALEKESSSVEGVHGGKIEKAECTTSLNAAQVLSAVALDQIQLKTPRKRLTKYAILLGYQGKNYFGMQPTIEFHLLNAMHKMGLITEEERKEQSKIYFQRAARTDRGVSAVRQVCSVQLLVDKLLKDDSDQLVDNGPEKLNEHLPKDIRVLAFRRTTPTFHSQKSCDSRTYSYTLPTFAFAELDKLTNSSYRISEEKLKEIDDVLSIFKGTHNFFNYTSKKAHSDDSCKRYIISFKCDKPFLYKDPVRNTDVEFMSIYIKGQSFMMHQIRKMIGMTIAVIRGLAYKSEIQKSFEKQRMDIPKAPGLGLLLEQVHYERYDKKFGKTHALLDRWGDEVEANIRRLRDELIISEILRTECHNDSMMLWLTTLINHDFSCVPEDETDESKSRLRLAAKPKNEIDGSEIDLNCETEVDESEIMEDDASTCINETNQEISTEKQAVA</sequence>
<evidence type="ECO:0000256" key="15">
    <source>
        <dbReference type="ARBA" id="ARBA00079087"/>
    </source>
</evidence>
<dbReference type="Pfam" id="PF01416">
    <property type="entry name" value="PseudoU_synth_1"/>
    <property type="match status" value="1"/>
</dbReference>
<evidence type="ECO:0000313" key="22">
    <source>
        <dbReference type="WBParaSite" id="ACRNAN_scaffold2646.g13470.t1"/>
    </source>
</evidence>
<evidence type="ECO:0000256" key="2">
    <source>
        <dbReference type="ARBA" id="ARBA00004123"/>
    </source>
</evidence>
<comment type="subunit">
    <text evidence="11">Monomer. Forms a complex with RARG and the SRA1 RNA in the nucleus.</text>
</comment>
<name>A0A914DGR0_9BILA</name>
<dbReference type="GO" id="GO:0005634">
    <property type="term" value="C:nucleus"/>
    <property type="evidence" value="ECO:0007669"/>
    <property type="project" value="UniProtKB-SubCell"/>
</dbReference>
<dbReference type="FunFam" id="3.30.70.660:FF:000002">
    <property type="entry name" value="tRNA pseudouridine synthase"/>
    <property type="match status" value="1"/>
</dbReference>
<dbReference type="EC" id="5.4.99.12" evidence="12"/>
<comment type="catalytic activity">
    <reaction evidence="1">
        <text>a uridine in mRNA = a pseudouridine in mRNA</text>
        <dbReference type="Rhea" id="RHEA:56644"/>
        <dbReference type="Rhea" id="RHEA-COMP:14658"/>
        <dbReference type="Rhea" id="RHEA-COMP:14659"/>
        <dbReference type="ChEBI" id="CHEBI:65314"/>
        <dbReference type="ChEBI" id="CHEBI:65315"/>
    </reaction>
</comment>
<evidence type="ECO:0000256" key="1">
    <source>
        <dbReference type="ARBA" id="ARBA00001166"/>
    </source>
</evidence>
<dbReference type="GO" id="GO:0031119">
    <property type="term" value="P:tRNA pseudouridine synthesis"/>
    <property type="evidence" value="ECO:0007669"/>
    <property type="project" value="InterPro"/>
</dbReference>
<dbReference type="PANTHER" id="PTHR11142">
    <property type="entry name" value="PSEUDOURIDYLATE SYNTHASE"/>
    <property type="match status" value="1"/>
</dbReference>
<reference evidence="22" key="1">
    <citation type="submission" date="2022-11" db="UniProtKB">
        <authorList>
            <consortium name="WormBaseParasite"/>
        </authorList>
    </citation>
    <scope>IDENTIFICATION</scope>
</reference>
<evidence type="ECO:0000256" key="16">
    <source>
        <dbReference type="ARBA" id="ARBA00080849"/>
    </source>
</evidence>
<evidence type="ECO:0000256" key="17">
    <source>
        <dbReference type="ARBA" id="ARBA00081344"/>
    </source>
</evidence>
<dbReference type="SUPFAM" id="SSF55120">
    <property type="entry name" value="Pseudouridine synthase"/>
    <property type="match status" value="1"/>
</dbReference>
<keyword evidence="21" id="KW-1185">Reference proteome</keyword>
<dbReference type="GO" id="GO:0160147">
    <property type="term" value="F:tRNA pseudouridine(38-40) synthase activity"/>
    <property type="evidence" value="ECO:0007669"/>
    <property type="project" value="UniProtKB-EC"/>
</dbReference>
<evidence type="ECO:0000256" key="19">
    <source>
        <dbReference type="PIRSR" id="PIRSR641708-2"/>
    </source>
</evidence>
<dbReference type="CDD" id="cd02568">
    <property type="entry name" value="PseudoU_synth_PUS1_PUS2"/>
    <property type="match status" value="1"/>
</dbReference>
<feature type="active site" description="Nucleophile" evidence="18">
    <location>
        <position position="108"/>
    </location>
</feature>
<evidence type="ECO:0000256" key="11">
    <source>
        <dbReference type="ARBA" id="ARBA00064589"/>
    </source>
</evidence>
<dbReference type="Gene3D" id="3.30.70.660">
    <property type="entry name" value="Pseudouridine synthase I, catalytic domain, C-terminal subdomain"/>
    <property type="match status" value="1"/>
</dbReference>
<keyword evidence="4" id="KW-0507">mRNA processing</keyword>
<feature type="domain" description="Pseudouridine synthase I TruA alpha/beta" evidence="20">
    <location>
        <begin position="211"/>
        <end position="319"/>
    </location>
</feature>
<comment type="catalytic activity">
    <reaction evidence="9">
        <text>uridine(38/39/40) in tRNA = pseudouridine(38/39/40) in tRNA</text>
        <dbReference type="Rhea" id="RHEA:22376"/>
        <dbReference type="Rhea" id="RHEA-COMP:10085"/>
        <dbReference type="Rhea" id="RHEA-COMP:10087"/>
        <dbReference type="ChEBI" id="CHEBI:65314"/>
        <dbReference type="ChEBI" id="CHEBI:65315"/>
        <dbReference type="EC" id="5.4.99.12"/>
    </reaction>
</comment>
<evidence type="ECO:0000256" key="14">
    <source>
        <dbReference type="ARBA" id="ARBA00075153"/>
    </source>
</evidence>
<dbReference type="InterPro" id="IPR020103">
    <property type="entry name" value="PsdUridine_synth_cat_dom_sf"/>
</dbReference>
<evidence type="ECO:0000256" key="13">
    <source>
        <dbReference type="ARBA" id="ARBA00068582"/>
    </source>
</evidence>
<evidence type="ECO:0000256" key="12">
    <source>
        <dbReference type="ARBA" id="ARBA00066509"/>
    </source>
</evidence>
<comment type="catalytic activity">
    <reaction evidence="8">
        <text>a uridine in tRNA = a pseudouridine in tRNA</text>
        <dbReference type="Rhea" id="RHEA:54572"/>
        <dbReference type="Rhea" id="RHEA-COMP:13339"/>
        <dbReference type="Rhea" id="RHEA-COMP:13934"/>
        <dbReference type="ChEBI" id="CHEBI:65314"/>
        <dbReference type="ChEBI" id="CHEBI:65315"/>
    </reaction>
</comment>
<dbReference type="Proteomes" id="UP000887540">
    <property type="component" value="Unplaced"/>
</dbReference>
<comment type="similarity">
    <text evidence="3">Belongs to the tRNA pseudouridine synthase TruA family.</text>
</comment>
<dbReference type="GO" id="GO:0006397">
    <property type="term" value="P:mRNA processing"/>
    <property type="evidence" value="ECO:0007669"/>
    <property type="project" value="UniProtKB-KW"/>
</dbReference>
<feature type="binding site" evidence="19">
    <location>
        <position position="174"/>
    </location>
    <ligand>
        <name>substrate</name>
    </ligand>
</feature>
<dbReference type="WBParaSite" id="ACRNAN_scaffold2646.g13470.t1">
    <property type="protein sequence ID" value="ACRNAN_scaffold2646.g13470.t1"/>
    <property type="gene ID" value="ACRNAN_scaffold2646.g13470"/>
</dbReference>
<evidence type="ECO:0000256" key="3">
    <source>
        <dbReference type="ARBA" id="ARBA00009375"/>
    </source>
</evidence>
<dbReference type="AlphaFoldDB" id="A0A914DGR0"/>
<proteinExistence type="inferred from homology"/>
<evidence type="ECO:0000256" key="7">
    <source>
        <dbReference type="ARBA" id="ARBA00023242"/>
    </source>
</evidence>
<dbReference type="InterPro" id="IPR041708">
    <property type="entry name" value="PUS1/PUS2-like"/>
</dbReference>
<accession>A0A914DGR0</accession>
<keyword evidence="5" id="KW-0819">tRNA processing</keyword>
<evidence type="ECO:0000259" key="20">
    <source>
        <dbReference type="Pfam" id="PF01416"/>
    </source>
</evidence>